<organism evidence="3 4">
    <name type="scientific">Acidiferrimicrobium australe</name>
    <dbReference type="NCBI Taxonomy" id="2664430"/>
    <lineage>
        <taxon>Bacteria</taxon>
        <taxon>Bacillati</taxon>
        <taxon>Actinomycetota</taxon>
        <taxon>Acidimicrobiia</taxon>
        <taxon>Acidimicrobiales</taxon>
        <taxon>Acidimicrobiaceae</taxon>
        <taxon>Acidiferrimicrobium</taxon>
    </lineage>
</organism>
<sequence>MIDLGSTAVVADRMPLARVGIAAALRLANVVTLELCDNVTVAFDAARRLGAGYLVVGASDEAETDTLRRRLAGSQACVIALVGRVDRDALVGLLDAGVAGVALRTVLPEDLAAMVRSVTAGERAIAPALMSLLVGFEAPAGSPPGAVVASPLTAKEQQVLAHLAQGESNAAIAEALYISPATVKSHLASIYAKLEVRTRHEATSRAVALGLLH</sequence>
<proteinExistence type="predicted"/>
<protein>
    <recommendedName>
        <fullName evidence="2">HTH luxR-type domain-containing protein</fullName>
    </recommendedName>
</protein>
<dbReference type="PANTHER" id="PTHR43214">
    <property type="entry name" value="TWO-COMPONENT RESPONSE REGULATOR"/>
    <property type="match status" value="1"/>
</dbReference>
<dbReference type="InterPro" id="IPR039420">
    <property type="entry name" value="WalR-like"/>
</dbReference>
<dbReference type="PROSITE" id="PS00622">
    <property type="entry name" value="HTH_LUXR_1"/>
    <property type="match status" value="1"/>
</dbReference>
<dbReference type="Pfam" id="PF00196">
    <property type="entry name" value="GerE"/>
    <property type="match status" value="1"/>
</dbReference>
<dbReference type="SMART" id="SM00421">
    <property type="entry name" value="HTH_LUXR"/>
    <property type="match status" value="1"/>
</dbReference>
<dbReference type="Proteomes" id="UP000437736">
    <property type="component" value="Unassembled WGS sequence"/>
</dbReference>
<dbReference type="PROSITE" id="PS50043">
    <property type="entry name" value="HTH_LUXR_2"/>
    <property type="match status" value="1"/>
</dbReference>
<keyword evidence="4" id="KW-1185">Reference proteome</keyword>
<dbReference type="CDD" id="cd06170">
    <property type="entry name" value="LuxR_C_like"/>
    <property type="match status" value="1"/>
</dbReference>
<dbReference type="SUPFAM" id="SSF46894">
    <property type="entry name" value="C-terminal effector domain of the bipartite response regulators"/>
    <property type="match status" value="1"/>
</dbReference>
<gene>
    <name evidence="3" type="ORF">GHK86_16440</name>
</gene>
<dbReference type="InterPro" id="IPR000792">
    <property type="entry name" value="Tscrpt_reg_LuxR_C"/>
</dbReference>
<keyword evidence="1" id="KW-0238">DNA-binding</keyword>
<feature type="domain" description="HTH luxR-type" evidence="2">
    <location>
        <begin position="145"/>
        <end position="210"/>
    </location>
</feature>
<reference evidence="3 4" key="1">
    <citation type="submission" date="2019-11" db="EMBL/GenBank/DDBJ databases">
        <title>Acidiferrimicrobium australis gen. nov., sp. nov., an acidophilic and obligately heterotrophic, member of the Actinobacteria that catalyses dissimilatory oxido- reduction of iron isolated from metal-rich acidic water in Chile.</title>
        <authorList>
            <person name="Gonzalez D."/>
            <person name="Huber K."/>
            <person name="Hedrich S."/>
            <person name="Rojas-Villalobos C."/>
            <person name="Quatrini R."/>
            <person name="Dinamarca M.A."/>
            <person name="Schwarz A."/>
            <person name="Canales C."/>
            <person name="Nancucheo I."/>
        </authorList>
    </citation>
    <scope>NUCLEOTIDE SEQUENCE [LARGE SCALE GENOMIC DNA]</scope>
    <source>
        <strain evidence="3 4">USS-CCA1</strain>
    </source>
</reference>
<dbReference type="EMBL" id="WJHE01000936">
    <property type="protein sequence ID" value="MST34303.1"/>
    <property type="molecule type" value="Genomic_DNA"/>
</dbReference>
<evidence type="ECO:0000259" key="2">
    <source>
        <dbReference type="PROSITE" id="PS50043"/>
    </source>
</evidence>
<evidence type="ECO:0000313" key="4">
    <source>
        <dbReference type="Proteomes" id="UP000437736"/>
    </source>
</evidence>
<dbReference type="InterPro" id="IPR016032">
    <property type="entry name" value="Sig_transdc_resp-reg_C-effctor"/>
</dbReference>
<dbReference type="PANTHER" id="PTHR43214:SF43">
    <property type="entry name" value="TWO-COMPONENT RESPONSE REGULATOR"/>
    <property type="match status" value="1"/>
</dbReference>
<accession>A0ABW9QY06</accession>
<evidence type="ECO:0000256" key="1">
    <source>
        <dbReference type="ARBA" id="ARBA00023125"/>
    </source>
</evidence>
<comment type="caution">
    <text evidence="3">The sequence shown here is derived from an EMBL/GenBank/DDBJ whole genome shotgun (WGS) entry which is preliminary data.</text>
</comment>
<dbReference type="Gene3D" id="3.40.50.2300">
    <property type="match status" value="1"/>
</dbReference>
<dbReference type="PRINTS" id="PR00038">
    <property type="entry name" value="HTHLUXR"/>
</dbReference>
<name>A0ABW9QY06_9ACTN</name>
<evidence type="ECO:0000313" key="3">
    <source>
        <dbReference type="EMBL" id="MST34303.1"/>
    </source>
</evidence>